<organism evidence="1">
    <name type="scientific">marine sediment metagenome</name>
    <dbReference type="NCBI Taxonomy" id="412755"/>
    <lineage>
        <taxon>unclassified sequences</taxon>
        <taxon>metagenomes</taxon>
        <taxon>ecological metagenomes</taxon>
    </lineage>
</organism>
<reference evidence="1" key="1">
    <citation type="journal article" date="2014" name="Front. Microbiol.">
        <title>High frequency of phylogenetically diverse reductive dehalogenase-homologous genes in deep subseafloor sedimentary metagenomes.</title>
        <authorList>
            <person name="Kawai M."/>
            <person name="Futagami T."/>
            <person name="Toyoda A."/>
            <person name="Takaki Y."/>
            <person name="Nishi S."/>
            <person name="Hori S."/>
            <person name="Arai W."/>
            <person name="Tsubouchi T."/>
            <person name="Morono Y."/>
            <person name="Uchiyama I."/>
            <person name="Ito T."/>
            <person name="Fujiyama A."/>
            <person name="Inagaki F."/>
            <person name="Takami H."/>
        </authorList>
    </citation>
    <scope>NUCLEOTIDE SEQUENCE</scope>
    <source>
        <strain evidence="1">Expedition CK06-06</strain>
    </source>
</reference>
<accession>X1R7V0</accession>
<evidence type="ECO:0000313" key="1">
    <source>
        <dbReference type="EMBL" id="GAI51689.1"/>
    </source>
</evidence>
<proteinExistence type="predicted"/>
<name>X1R7V0_9ZZZZ</name>
<gene>
    <name evidence="1" type="ORF">S06H3_59743</name>
</gene>
<dbReference type="AlphaFoldDB" id="X1R7V0"/>
<protein>
    <submittedName>
        <fullName evidence="1">Uncharacterized protein</fullName>
    </submittedName>
</protein>
<sequence length="39" mass="4455">MINFMLTVLAEQFLENILKSTTSKSYIKSTSNSIDLLFI</sequence>
<dbReference type="EMBL" id="BARV01038861">
    <property type="protein sequence ID" value="GAI51689.1"/>
    <property type="molecule type" value="Genomic_DNA"/>
</dbReference>
<comment type="caution">
    <text evidence="1">The sequence shown here is derived from an EMBL/GenBank/DDBJ whole genome shotgun (WGS) entry which is preliminary data.</text>
</comment>